<dbReference type="Proteomes" id="UP000199532">
    <property type="component" value="Unassembled WGS sequence"/>
</dbReference>
<dbReference type="PANTHER" id="PTHR34580:SF9">
    <property type="entry name" value="SLL5097 PROTEIN"/>
    <property type="match status" value="1"/>
</dbReference>
<protein>
    <submittedName>
        <fullName evidence="3">Predicted DNA-binding transcriptional regulator YafY, contains an HTH and WYL domains</fullName>
    </submittedName>
</protein>
<dbReference type="Pfam" id="PF13280">
    <property type="entry name" value="WYL"/>
    <property type="match status" value="1"/>
</dbReference>
<dbReference type="PANTHER" id="PTHR34580">
    <property type="match status" value="1"/>
</dbReference>
<dbReference type="InterPro" id="IPR051534">
    <property type="entry name" value="CBASS_pafABC_assoc_protein"/>
</dbReference>
<dbReference type="OrthoDB" id="43316at2"/>
<evidence type="ECO:0000313" key="4">
    <source>
        <dbReference type="Proteomes" id="UP000199532"/>
    </source>
</evidence>
<sequence>MATNKHATVRYHALDRCFSNFGRKFFIDNLIEACNEALLEISGIGDGIKRRQIFDDIAYMESEQGWGIPLERIKEGRRVYYRYEDKSFSIKNQGLNRQEAQQLNETVSILSRFKGLPQFEWVEEIQIRLQDTFHLKRPSGSTVGFAHNPYLKGLNHFTDLFNAIQNKQGLRLTYKAFTQLEELKCTFHPWYLKQYNNRWFLFGYNADFHGISNFALDRIVHIEADAASYFENESIDFEEYFEDIVGVSVPNGGSIEHIQLKVENRLYPYIDTKPIHGSQKLKEQKSAYTIISVDLIPNYEFESLILSLGECVEVLKPLSFREKIIKRIELCNNRYTSDNTSTKYSKDLNINE</sequence>
<proteinExistence type="predicted"/>
<dbReference type="Pfam" id="PF25583">
    <property type="entry name" value="WCX"/>
    <property type="match status" value="1"/>
</dbReference>
<dbReference type="GO" id="GO:0003677">
    <property type="term" value="F:DNA binding"/>
    <property type="evidence" value="ECO:0007669"/>
    <property type="project" value="UniProtKB-KW"/>
</dbReference>
<accession>A0A1H6YN25</accession>
<dbReference type="RefSeq" id="WP_090338574.1">
    <property type="nucleotide sequence ID" value="NZ_FNXY01000007.1"/>
</dbReference>
<evidence type="ECO:0000259" key="1">
    <source>
        <dbReference type="Pfam" id="PF13280"/>
    </source>
</evidence>
<dbReference type="EMBL" id="FNXY01000007">
    <property type="protein sequence ID" value="SEJ41776.1"/>
    <property type="molecule type" value="Genomic_DNA"/>
</dbReference>
<dbReference type="InterPro" id="IPR057727">
    <property type="entry name" value="WCX_dom"/>
</dbReference>
<dbReference type="STRING" id="408657.SAMN04487995_4590"/>
<keyword evidence="3" id="KW-0238">DNA-binding</keyword>
<reference evidence="3 4" key="1">
    <citation type="submission" date="2016-10" db="EMBL/GenBank/DDBJ databases">
        <authorList>
            <person name="de Groot N.N."/>
        </authorList>
    </citation>
    <scope>NUCLEOTIDE SEQUENCE [LARGE SCALE GENOMIC DNA]</scope>
    <source>
        <strain evidence="3 4">DSM 19938</strain>
    </source>
</reference>
<name>A0A1H6YN25_9BACT</name>
<dbReference type="AlphaFoldDB" id="A0A1H6YN25"/>
<feature type="domain" description="WYL" evidence="1">
    <location>
        <begin position="156"/>
        <end position="223"/>
    </location>
</feature>
<dbReference type="PROSITE" id="PS52050">
    <property type="entry name" value="WYL"/>
    <property type="match status" value="1"/>
</dbReference>
<organism evidence="3 4">
    <name type="scientific">Dyadobacter koreensis</name>
    <dbReference type="NCBI Taxonomy" id="408657"/>
    <lineage>
        <taxon>Bacteria</taxon>
        <taxon>Pseudomonadati</taxon>
        <taxon>Bacteroidota</taxon>
        <taxon>Cytophagia</taxon>
        <taxon>Cytophagales</taxon>
        <taxon>Spirosomataceae</taxon>
        <taxon>Dyadobacter</taxon>
    </lineage>
</organism>
<feature type="domain" description="WCX" evidence="2">
    <location>
        <begin position="257"/>
        <end position="329"/>
    </location>
</feature>
<evidence type="ECO:0000313" key="3">
    <source>
        <dbReference type="EMBL" id="SEJ41776.1"/>
    </source>
</evidence>
<evidence type="ECO:0000259" key="2">
    <source>
        <dbReference type="Pfam" id="PF25583"/>
    </source>
</evidence>
<dbReference type="InterPro" id="IPR026881">
    <property type="entry name" value="WYL_dom"/>
</dbReference>
<gene>
    <name evidence="3" type="ORF">SAMN04487995_4590</name>
</gene>
<keyword evidence="4" id="KW-1185">Reference proteome</keyword>